<feature type="transmembrane region" description="Helical" evidence="1">
    <location>
        <begin position="156"/>
        <end position="178"/>
    </location>
</feature>
<dbReference type="AlphaFoldDB" id="A0A2H6LKM7"/>
<evidence type="ECO:0000313" key="3">
    <source>
        <dbReference type="EMBL" id="GBE93764.1"/>
    </source>
</evidence>
<dbReference type="PANTHER" id="PTHR43592">
    <property type="entry name" value="CAAX AMINO TERMINAL PROTEASE"/>
    <property type="match status" value="1"/>
</dbReference>
<sequence>MGLISLLCLFFLEAKFGWLIWQQTPQFLPKIILEGLLVALGVGLAEELLFRGWLMDELQFDYGSKAALWASSTIYAVLHFIKPWAEILRTLPSFPGLLLLGLTLGWARQLCKGQLGFAIGLHAGLVWGYYIINVGDLLLYTGRVPVWITGIDRNPLAGIMGLLFLILIALGLHVISVIKRRHKYS</sequence>
<gene>
    <name evidence="3" type="ORF">NCWK1_3529</name>
</gene>
<keyword evidence="1" id="KW-0812">Transmembrane</keyword>
<feature type="domain" description="CAAX prenyl protease 2/Lysostaphin resistance protein A-like" evidence="2">
    <location>
        <begin position="31"/>
        <end position="125"/>
    </location>
</feature>
<dbReference type="GO" id="GO:0004175">
    <property type="term" value="F:endopeptidase activity"/>
    <property type="evidence" value="ECO:0007669"/>
    <property type="project" value="UniProtKB-ARBA"/>
</dbReference>
<keyword evidence="4" id="KW-1185">Reference proteome</keyword>
<dbReference type="PANTHER" id="PTHR43592:SF15">
    <property type="entry name" value="CAAX AMINO TERMINAL PROTEASE FAMILY PROTEIN"/>
    <property type="match status" value="1"/>
</dbReference>
<keyword evidence="1" id="KW-1133">Transmembrane helix</keyword>
<name>A0A2H6LKM7_9NOSO</name>
<reference evidence="4" key="1">
    <citation type="journal article" date="2018" name="Genome Announc.">
        <title>Draft Genome Sequence of the Nitrogen-Fixing and Hormogonia-Inducing Cyanobacterium Nostoc cycadae Strain WK-1, Isolated from the Coralloid Roots of Cycas revoluta.</title>
        <authorList>
            <person name="Kanesaki Y."/>
            <person name="Hirose M."/>
            <person name="Hirose Y."/>
            <person name="Fujisawa T."/>
            <person name="Nakamura Y."/>
            <person name="Watanabe S."/>
            <person name="Matsunaga S."/>
            <person name="Uchida H."/>
            <person name="Murakami A."/>
        </authorList>
    </citation>
    <scope>NUCLEOTIDE SEQUENCE [LARGE SCALE GENOMIC DNA]</scope>
    <source>
        <strain evidence="4">WK-1</strain>
    </source>
</reference>
<feature type="transmembrane region" description="Helical" evidence="1">
    <location>
        <begin position="114"/>
        <end position="132"/>
    </location>
</feature>
<dbReference type="InterPro" id="IPR003675">
    <property type="entry name" value="Rce1/LyrA-like_dom"/>
</dbReference>
<keyword evidence="1" id="KW-0472">Membrane</keyword>
<comment type="caution">
    <text evidence="3">The sequence shown here is derived from an EMBL/GenBank/DDBJ whole genome shotgun (WGS) entry which is preliminary data.</text>
</comment>
<proteinExistence type="predicted"/>
<feature type="transmembrane region" description="Helical" evidence="1">
    <location>
        <begin position="87"/>
        <end position="107"/>
    </location>
</feature>
<organism evidence="3 4">
    <name type="scientific">Nostoc cycadae WK-1</name>
    <dbReference type="NCBI Taxonomy" id="1861711"/>
    <lineage>
        <taxon>Bacteria</taxon>
        <taxon>Bacillati</taxon>
        <taxon>Cyanobacteriota</taxon>
        <taxon>Cyanophyceae</taxon>
        <taxon>Nostocales</taxon>
        <taxon>Nostocaceae</taxon>
        <taxon>Nostoc</taxon>
    </lineage>
</organism>
<dbReference type="GO" id="GO:0080120">
    <property type="term" value="P:CAAX-box protein maturation"/>
    <property type="evidence" value="ECO:0007669"/>
    <property type="project" value="UniProtKB-ARBA"/>
</dbReference>
<feature type="transmembrane region" description="Helical" evidence="1">
    <location>
        <begin position="27"/>
        <end position="50"/>
    </location>
</feature>
<evidence type="ECO:0000256" key="1">
    <source>
        <dbReference type="SAM" id="Phobius"/>
    </source>
</evidence>
<evidence type="ECO:0000313" key="4">
    <source>
        <dbReference type="Proteomes" id="UP000236527"/>
    </source>
</evidence>
<evidence type="ECO:0000259" key="2">
    <source>
        <dbReference type="Pfam" id="PF02517"/>
    </source>
</evidence>
<dbReference type="Proteomes" id="UP000236527">
    <property type="component" value="Unassembled WGS sequence"/>
</dbReference>
<feature type="transmembrane region" description="Helical" evidence="1">
    <location>
        <begin position="62"/>
        <end position="81"/>
    </location>
</feature>
<dbReference type="Pfam" id="PF02517">
    <property type="entry name" value="Rce1-like"/>
    <property type="match status" value="1"/>
</dbReference>
<dbReference type="EMBL" id="BDGE01000060">
    <property type="protein sequence ID" value="GBE93764.1"/>
    <property type="molecule type" value="Genomic_DNA"/>
</dbReference>
<accession>A0A2H6LKM7</accession>
<protein>
    <submittedName>
        <fullName evidence="3">Abortive infection protein</fullName>
    </submittedName>
</protein>